<name>A0A1C0APM2_9ACTN</name>
<keyword evidence="2" id="KW-0472">Membrane</keyword>
<dbReference type="EMBL" id="MBQD01000011">
    <property type="protein sequence ID" value="OCL36331.1"/>
    <property type="molecule type" value="Genomic_DNA"/>
</dbReference>
<dbReference type="InterPro" id="IPR036259">
    <property type="entry name" value="MFS_trans_sf"/>
</dbReference>
<dbReference type="PANTHER" id="PTHR23518">
    <property type="entry name" value="C-METHYLTRANSFERASE"/>
    <property type="match status" value="1"/>
</dbReference>
<evidence type="ECO:0000313" key="4">
    <source>
        <dbReference type="Proteomes" id="UP000093501"/>
    </source>
</evidence>
<feature type="transmembrane region" description="Helical" evidence="2">
    <location>
        <begin position="148"/>
        <end position="169"/>
    </location>
</feature>
<dbReference type="PANTHER" id="PTHR23518:SF2">
    <property type="entry name" value="MAJOR FACILITATOR SUPERFAMILY TRANSPORTER"/>
    <property type="match status" value="1"/>
</dbReference>
<feature type="transmembrane region" description="Helical" evidence="2">
    <location>
        <begin position="234"/>
        <end position="254"/>
    </location>
</feature>
<feature type="transmembrane region" description="Helical" evidence="2">
    <location>
        <begin position="330"/>
        <end position="357"/>
    </location>
</feature>
<feature type="transmembrane region" description="Helical" evidence="2">
    <location>
        <begin position="395"/>
        <end position="417"/>
    </location>
</feature>
<keyword evidence="4" id="KW-1185">Reference proteome</keyword>
<dbReference type="SUPFAM" id="SSF103473">
    <property type="entry name" value="MFS general substrate transporter"/>
    <property type="match status" value="1"/>
</dbReference>
<evidence type="ECO:0000256" key="1">
    <source>
        <dbReference type="SAM" id="MobiDB-lite"/>
    </source>
</evidence>
<dbReference type="Gene3D" id="1.20.1250.20">
    <property type="entry name" value="MFS general substrate transporter like domains"/>
    <property type="match status" value="1"/>
</dbReference>
<dbReference type="Proteomes" id="UP000093501">
    <property type="component" value="Unassembled WGS sequence"/>
</dbReference>
<organism evidence="3 4">
    <name type="scientific">Tessaracoccus lapidicaptus</name>
    <dbReference type="NCBI Taxonomy" id="1427523"/>
    <lineage>
        <taxon>Bacteria</taxon>
        <taxon>Bacillati</taxon>
        <taxon>Actinomycetota</taxon>
        <taxon>Actinomycetes</taxon>
        <taxon>Propionibacteriales</taxon>
        <taxon>Propionibacteriaceae</taxon>
        <taxon>Tessaracoccus</taxon>
    </lineage>
</organism>
<protein>
    <submittedName>
        <fullName evidence="3">MFS transporter</fullName>
    </submittedName>
</protein>
<gene>
    <name evidence="3" type="ORF">BCR15_00145</name>
</gene>
<proteinExistence type="predicted"/>
<dbReference type="GO" id="GO:0022857">
    <property type="term" value="F:transmembrane transporter activity"/>
    <property type="evidence" value="ECO:0007669"/>
    <property type="project" value="InterPro"/>
</dbReference>
<feature type="transmembrane region" description="Helical" evidence="2">
    <location>
        <begin position="299"/>
        <end position="318"/>
    </location>
</feature>
<feature type="region of interest" description="Disordered" evidence="1">
    <location>
        <begin position="423"/>
        <end position="443"/>
    </location>
</feature>
<keyword evidence="2" id="KW-0812">Transmembrane</keyword>
<feature type="transmembrane region" description="Helical" evidence="2">
    <location>
        <begin position="90"/>
        <end position="110"/>
    </location>
</feature>
<keyword evidence="2" id="KW-1133">Transmembrane helix</keyword>
<dbReference type="InterPro" id="IPR011701">
    <property type="entry name" value="MFS"/>
</dbReference>
<accession>A0A1C0APM2</accession>
<evidence type="ECO:0000256" key="2">
    <source>
        <dbReference type="SAM" id="Phobius"/>
    </source>
</evidence>
<feature type="transmembrane region" description="Helical" evidence="2">
    <location>
        <begin position="175"/>
        <end position="195"/>
    </location>
</feature>
<feature type="transmembrane region" description="Helical" evidence="2">
    <location>
        <begin position="31"/>
        <end position="49"/>
    </location>
</feature>
<reference evidence="4" key="1">
    <citation type="submission" date="2016-07" db="EMBL/GenBank/DDBJ databases">
        <authorList>
            <person name="Florea S."/>
            <person name="Webb J.S."/>
            <person name="Jaromczyk J."/>
            <person name="Schardl C.L."/>
        </authorList>
    </citation>
    <scope>NUCLEOTIDE SEQUENCE [LARGE SCALE GENOMIC DNA]</scope>
    <source>
        <strain evidence="4">IPBSL-7</strain>
    </source>
</reference>
<feature type="transmembrane region" description="Helical" evidence="2">
    <location>
        <begin position="369"/>
        <end position="389"/>
    </location>
</feature>
<dbReference type="Pfam" id="PF07690">
    <property type="entry name" value="MFS_1"/>
    <property type="match status" value="1"/>
</dbReference>
<dbReference type="AlphaFoldDB" id="A0A1C0APM2"/>
<feature type="transmembrane region" description="Helical" evidence="2">
    <location>
        <begin position="274"/>
        <end position="292"/>
    </location>
</feature>
<comment type="caution">
    <text evidence="3">The sequence shown here is derived from an EMBL/GenBank/DDBJ whole genome shotgun (WGS) entry which is preliminary data.</text>
</comment>
<evidence type="ECO:0000313" key="3">
    <source>
        <dbReference type="EMBL" id="OCL36331.1"/>
    </source>
</evidence>
<sequence>MSRVRNPMIVTLLGLRGNGRASVYTEPLWGLSMQLVLPYASVFMLALGVRDAEIGLLATISMLSQVVFGLLSGVITDKLGRRMTTALFDIVAWSIPCFIWAFAQNFWWFLAASLINGAWQVTQNSWDCLLVEDVDRAEIPKVYSLVKVAAEFSALFAPIAAFLVSSLGLELAVRILYLNAFFIMSVKIWLLYRYTTETATGRIRMEQTRGVSIWRSLAEYRGVLGLIVHSKGTIFSLAIAAIVGAVALVNATFWQVVINQRLGVPDALLPFFPMVRSLLSVLFFFTLIPMLTHSRHLKAPTLIGFAVYLTGQLLLVGIPSPDGAAEVSTYALLGVCLLLDAFGGGILFMLAESLVALHVDRHERSRVMAIQRTVVMLMTAPFGWISGWLSGMDRSWPFLLTSALLVLGLVVAGFLWVTTHGEHDDEDPLGIEDAVPGGGAPGA</sequence>
<dbReference type="RefSeq" id="WP_068750474.1">
    <property type="nucleotide sequence ID" value="NZ_LR214441.1"/>
</dbReference>
<feature type="transmembrane region" description="Helical" evidence="2">
    <location>
        <begin position="56"/>
        <end position="75"/>
    </location>
</feature>